<sequence>MRQVPLGWHPTPGLARDGAMRAVQALLLPSCASGDGLVVLGEHTLRLPAAVADAAASEGCFYIAVLHAAHVRREGAPVELAAELDHDVMTSAGAMADPTRPNHKSAQRPFDWSAREQPDGTWAAQTGLEDEDEVYVERLGRAVPTAPRPTPNQKVWTLREAPTRLSYVALRRTYVRVSWQPE</sequence>
<dbReference type="AlphaFoldDB" id="A0A0M0JFY3"/>
<dbReference type="Proteomes" id="UP000037460">
    <property type="component" value="Unassembled WGS sequence"/>
</dbReference>
<comment type="caution">
    <text evidence="1">The sequence shown here is derived from an EMBL/GenBank/DDBJ whole genome shotgun (WGS) entry which is preliminary data.</text>
</comment>
<evidence type="ECO:0000313" key="2">
    <source>
        <dbReference type="Proteomes" id="UP000037460"/>
    </source>
</evidence>
<evidence type="ECO:0000313" key="1">
    <source>
        <dbReference type="EMBL" id="KOO25153.1"/>
    </source>
</evidence>
<organism evidence="1 2">
    <name type="scientific">Chrysochromulina tobinii</name>
    <dbReference type="NCBI Taxonomy" id="1460289"/>
    <lineage>
        <taxon>Eukaryota</taxon>
        <taxon>Haptista</taxon>
        <taxon>Haptophyta</taxon>
        <taxon>Prymnesiophyceae</taxon>
        <taxon>Prymnesiales</taxon>
        <taxon>Chrysochromulinaceae</taxon>
        <taxon>Chrysochromulina</taxon>
    </lineage>
</organism>
<name>A0A0M0JFY3_9EUKA</name>
<keyword evidence="2" id="KW-1185">Reference proteome</keyword>
<dbReference type="EMBL" id="JWZX01003014">
    <property type="protein sequence ID" value="KOO25153.1"/>
    <property type="molecule type" value="Genomic_DNA"/>
</dbReference>
<gene>
    <name evidence="1" type="ORF">Ctob_005860</name>
</gene>
<protein>
    <submittedName>
        <fullName evidence="1">Uncharacterized protein</fullName>
    </submittedName>
</protein>
<reference evidence="2" key="1">
    <citation type="journal article" date="2015" name="PLoS Genet.">
        <title>Genome Sequence and Transcriptome Analyses of Chrysochromulina tobin: Metabolic Tools for Enhanced Algal Fitness in the Prominent Order Prymnesiales (Haptophyceae).</title>
        <authorList>
            <person name="Hovde B.T."/>
            <person name="Deodato C.R."/>
            <person name="Hunsperger H.M."/>
            <person name="Ryken S.A."/>
            <person name="Yost W."/>
            <person name="Jha R.K."/>
            <person name="Patterson J."/>
            <person name="Monnat R.J. Jr."/>
            <person name="Barlow S.B."/>
            <person name="Starkenburg S.R."/>
            <person name="Cattolico R.A."/>
        </authorList>
    </citation>
    <scope>NUCLEOTIDE SEQUENCE</scope>
    <source>
        <strain evidence="2">CCMP291</strain>
    </source>
</reference>
<accession>A0A0M0JFY3</accession>
<proteinExistence type="predicted"/>